<name>A0A9R0JUA4_SPIOL</name>
<sequence length="434" mass="48662">MAGLKKTSILRQSSYNSLYTNPLIDPSNNDDVDDNVNVIPVCFKNNNILSGKENNPMSRTKKVSKFVDKKEKLVANISEYCSKKQYHYPDGKSMQNSKERALKASSLQLCIQLNEPDSSFGFGLGFKVWDAIEETESAKSVNMWDYSDSEAAPASSWSTLPNRALLCRPLPMDVGRCTCIIVKEAAPQGFGFGFGFGFGGGGGSLYSLYTNEGEGRQNRKLGVAYHKRHRGRSLFIIAQNWKGILSTSDDSFIGVVTANLMGSRYYIWNKGRSPKTPADRSRLLQAIVEFTPTIATWTGRHRSLRAWISKKQQPQSIHSKKTTNNQDMKVLPSEWEGKLGQDQVHHLLSRVPHYNKTSKQYELDFREKLRAGLRIQSSVKNFQLTMEGNGGQTILQLGRVGKSKYVLDFRHPLTGYQAFCICLGSIDPKLCCTL</sequence>
<dbReference type="OrthoDB" id="8775810at2759"/>
<dbReference type="PANTHER" id="PTHR16517">
    <property type="entry name" value="TUBBY-RELATED"/>
    <property type="match status" value="1"/>
</dbReference>
<evidence type="ECO:0000256" key="1">
    <source>
        <dbReference type="ARBA" id="ARBA00007129"/>
    </source>
</evidence>
<organism evidence="3 4">
    <name type="scientific">Spinacia oleracea</name>
    <name type="common">Spinach</name>
    <dbReference type="NCBI Taxonomy" id="3562"/>
    <lineage>
        <taxon>Eukaryota</taxon>
        <taxon>Viridiplantae</taxon>
        <taxon>Streptophyta</taxon>
        <taxon>Embryophyta</taxon>
        <taxon>Tracheophyta</taxon>
        <taxon>Spermatophyta</taxon>
        <taxon>Magnoliopsida</taxon>
        <taxon>eudicotyledons</taxon>
        <taxon>Gunneridae</taxon>
        <taxon>Pentapetalae</taxon>
        <taxon>Caryophyllales</taxon>
        <taxon>Chenopodiaceae</taxon>
        <taxon>Chenopodioideae</taxon>
        <taxon>Anserineae</taxon>
        <taxon>Spinacia</taxon>
    </lineage>
</organism>
<evidence type="ECO:0000313" key="3">
    <source>
        <dbReference type="Proteomes" id="UP000813463"/>
    </source>
</evidence>
<keyword evidence="3" id="KW-1185">Reference proteome</keyword>
<dbReference type="PANTHER" id="PTHR16517:SF131">
    <property type="entry name" value="TUBBY-LIKE PROTEIN 8"/>
    <property type="match status" value="1"/>
</dbReference>
<dbReference type="InterPro" id="IPR000007">
    <property type="entry name" value="Tubby_C"/>
</dbReference>
<accession>A0A9R0JUA4</accession>
<gene>
    <name evidence="4" type="primary">LOC110787115</name>
</gene>
<dbReference type="PRINTS" id="PR01573">
    <property type="entry name" value="SUPERTUBBY"/>
</dbReference>
<reference evidence="4" key="2">
    <citation type="submission" date="2025-08" db="UniProtKB">
        <authorList>
            <consortium name="RefSeq"/>
        </authorList>
    </citation>
    <scope>IDENTIFICATION</scope>
    <source>
        <tissue evidence="4">Leaf</tissue>
    </source>
</reference>
<comment type="similarity">
    <text evidence="1">Belongs to the TUB family.</text>
</comment>
<dbReference type="SUPFAM" id="SSF54518">
    <property type="entry name" value="Tubby C-terminal domain-like"/>
    <property type="match status" value="1"/>
</dbReference>
<feature type="domain" description="Tubby C-terminal" evidence="2">
    <location>
        <begin position="203"/>
        <end position="427"/>
    </location>
</feature>
<dbReference type="AlphaFoldDB" id="A0A9R0JUA4"/>
<dbReference type="KEGG" id="soe:110787115"/>
<proteinExistence type="inferred from homology"/>
<dbReference type="Gene3D" id="3.20.90.10">
    <property type="entry name" value="Tubby Protein, Chain A"/>
    <property type="match status" value="1"/>
</dbReference>
<dbReference type="RefSeq" id="XP_021847376.1">
    <property type="nucleotide sequence ID" value="XM_021991684.2"/>
</dbReference>
<dbReference type="GeneID" id="110787115"/>
<protein>
    <submittedName>
        <fullName evidence="4">Tubby-like protein 8</fullName>
    </submittedName>
</protein>
<dbReference type="Pfam" id="PF01167">
    <property type="entry name" value="Tub"/>
    <property type="match status" value="1"/>
</dbReference>
<evidence type="ECO:0000259" key="2">
    <source>
        <dbReference type="Pfam" id="PF01167"/>
    </source>
</evidence>
<dbReference type="InterPro" id="IPR025659">
    <property type="entry name" value="Tubby-like_C"/>
</dbReference>
<reference evidence="3" key="1">
    <citation type="journal article" date="2021" name="Nat. Commun.">
        <title>Genomic analyses provide insights into spinach domestication and the genetic basis of agronomic traits.</title>
        <authorList>
            <person name="Cai X."/>
            <person name="Sun X."/>
            <person name="Xu C."/>
            <person name="Sun H."/>
            <person name="Wang X."/>
            <person name="Ge C."/>
            <person name="Zhang Z."/>
            <person name="Wang Q."/>
            <person name="Fei Z."/>
            <person name="Jiao C."/>
            <person name="Wang Q."/>
        </authorList>
    </citation>
    <scope>NUCLEOTIDE SEQUENCE [LARGE SCALE GENOMIC DNA]</scope>
    <source>
        <strain evidence="3">cv. Varoflay</strain>
    </source>
</reference>
<evidence type="ECO:0000313" key="4">
    <source>
        <dbReference type="RefSeq" id="XP_021847376.1"/>
    </source>
</evidence>
<dbReference type="Proteomes" id="UP000813463">
    <property type="component" value="Chromosome 2"/>
</dbReference>